<feature type="compositionally biased region" description="Acidic residues" evidence="1">
    <location>
        <begin position="96"/>
        <end position="110"/>
    </location>
</feature>
<feature type="compositionally biased region" description="Acidic residues" evidence="1">
    <location>
        <begin position="127"/>
        <end position="157"/>
    </location>
</feature>
<proteinExistence type="predicted"/>
<dbReference type="EMBL" id="BKCJ011105765">
    <property type="protein sequence ID" value="GFC86553.1"/>
    <property type="molecule type" value="Genomic_DNA"/>
</dbReference>
<evidence type="ECO:0000256" key="1">
    <source>
        <dbReference type="SAM" id="MobiDB-lite"/>
    </source>
</evidence>
<comment type="caution">
    <text evidence="2">The sequence shown here is derived from an EMBL/GenBank/DDBJ whole genome shotgun (WGS) entry which is preliminary data.</text>
</comment>
<feature type="compositionally biased region" description="Pro residues" evidence="1">
    <location>
        <begin position="38"/>
        <end position="60"/>
    </location>
</feature>
<accession>A0A699RLC0</accession>
<feature type="non-terminal residue" evidence="2">
    <location>
        <position position="1"/>
    </location>
</feature>
<feature type="non-terminal residue" evidence="2">
    <location>
        <position position="265"/>
    </location>
</feature>
<organism evidence="2">
    <name type="scientific">Tanacetum cinerariifolium</name>
    <name type="common">Dalmatian daisy</name>
    <name type="synonym">Chrysanthemum cinerariifolium</name>
    <dbReference type="NCBI Taxonomy" id="118510"/>
    <lineage>
        <taxon>Eukaryota</taxon>
        <taxon>Viridiplantae</taxon>
        <taxon>Streptophyta</taxon>
        <taxon>Embryophyta</taxon>
        <taxon>Tracheophyta</taxon>
        <taxon>Spermatophyta</taxon>
        <taxon>Magnoliopsida</taxon>
        <taxon>eudicotyledons</taxon>
        <taxon>Gunneridae</taxon>
        <taxon>Pentapetalae</taxon>
        <taxon>asterids</taxon>
        <taxon>campanulids</taxon>
        <taxon>Asterales</taxon>
        <taxon>Asteraceae</taxon>
        <taxon>Asteroideae</taxon>
        <taxon>Anthemideae</taxon>
        <taxon>Anthemidinae</taxon>
        <taxon>Tanacetum</taxon>
    </lineage>
</organism>
<sequence length="265" mass="29128">HAIITYTSMSSYEVIVNGYYGMPMDPLDPYVQLVMEAPPSPDYIPRPEAPPSPDYIPGPEYPEYLPPADDMLPAEEQPLPAAVSPTAESPGYNTESEPEMEPEENDVDDEKSERDSIDYPTSRGDNDANDDGDDLSEDDADDEDEEESSDSEEEEEEHLALTVPALALYSSVFAYEETEPFEEGETAATPPPFGYRVAARISVQPHILMPFHSESEVERLLAIPTPPLSPVSPTSYPLSPFLMPLPIFTPLPTSSFLLPSSIPST</sequence>
<feature type="region of interest" description="Disordered" evidence="1">
    <location>
        <begin position="36"/>
        <end position="159"/>
    </location>
</feature>
<dbReference type="AlphaFoldDB" id="A0A699RLC0"/>
<gene>
    <name evidence="2" type="ORF">Tci_858523</name>
</gene>
<name>A0A699RLC0_TANCI</name>
<evidence type="ECO:0000313" key="2">
    <source>
        <dbReference type="EMBL" id="GFC86553.1"/>
    </source>
</evidence>
<reference evidence="2" key="1">
    <citation type="journal article" date="2019" name="Sci. Rep.">
        <title>Draft genome of Tanacetum cinerariifolium, the natural source of mosquito coil.</title>
        <authorList>
            <person name="Yamashiro T."/>
            <person name="Shiraishi A."/>
            <person name="Satake H."/>
            <person name="Nakayama K."/>
        </authorList>
    </citation>
    <scope>NUCLEOTIDE SEQUENCE</scope>
</reference>
<protein>
    <submittedName>
        <fullName evidence="2">Uncharacterized protein</fullName>
    </submittedName>
</protein>